<comment type="caution">
    <text evidence="8">The sequence shown here is derived from an EMBL/GenBank/DDBJ whole genome shotgun (WGS) entry which is preliminary data.</text>
</comment>
<keyword evidence="8" id="KW-0648">Protein biosynthesis</keyword>
<dbReference type="GO" id="GO:0003746">
    <property type="term" value="F:translation elongation factor activity"/>
    <property type="evidence" value="ECO:0007669"/>
    <property type="project" value="UniProtKB-KW"/>
</dbReference>
<evidence type="ECO:0000256" key="6">
    <source>
        <dbReference type="ARBA" id="ARBA00030025"/>
    </source>
</evidence>
<dbReference type="GO" id="GO:0106361">
    <property type="term" value="F:protein-arginine rhamnosyltransferase activity"/>
    <property type="evidence" value="ECO:0007669"/>
    <property type="project" value="InterPro"/>
</dbReference>
<keyword evidence="8" id="KW-0251">Elongation factor</keyword>
<keyword evidence="2 8" id="KW-0808">Transferase</keyword>
<comment type="similarity">
    <text evidence="4">Belongs to the glycosyltransferase 104 family.</text>
</comment>
<dbReference type="InterPro" id="IPR016633">
    <property type="entry name" value="EarP"/>
</dbReference>
<evidence type="ECO:0000256" key="4">
    <source>
        <dbReference type="ARBA" id="ARBA00024346"/>
    </source>
</evidence>
<accession>A0A848G2B4</accession>
<organism evidence="8 9">
    <name type="scientific">Zoogloea dura</name>
    <dbReference type="NCBI Taxonomy" id="2728840"/>
    <lineage>
        <taxon>Bacteria</taxon>
        <taxon>Pseudomonadati</taxon>
        <taxon>Pseudomonadota</taxon>
        <taxon>Betaproteobacteria</taxon>
        <taxon>Rhodocyclales</taxon>
        <taxon>Zoogloeaceae</taxon>
        <taxon>Zoogloea</taxon>
    </lineage>
</organism>
<dbReference type="Proteomes" id="UP000580043">
    <property type="component" value="Unassembled WGS sequence"/>
</dbReference>
<keyword evidence="1" id="KW-0328">Glycosyltransferase</keyword>
<comment type="catalytic activity">
    <reaction evidence="7">
        <text>dTDP-beta-L-rhamnose + L-arginyl-[protein] = N(omega)-(alpha-L-rhamnosyl)-L-arginyl-[protein] + dTDP + H(+)</text>
        <dbReference type="Rhea" id="RHEA:66692"/>
        <dbReference type="Rhea" id="RHEA-COMP:10532"/>
        <dbReference type="Rhea" id="RHEA-COMP:17096"/>
        <dbReference type="ChEBI" id="CHEBI:15378"/>
        <dbReference type="ChEBI" id="CHEBI:29965"/>
        <dbReference type="ChEBI" id="CHEBI:57510"/>
        <dbReference type="ChEBI" id="CHEBI:58369"/>
        <dbReference type="ChEBI" id="CHEBI:167445"/>
    </reaction>
    <physiologicalReaction direction="left-to-right" evidence="7">
        <dbReference type="Rhea" id="RHEA:66693"/>
    </physiologicalReaction>
</comment>
<sequence>MDPSALLRAPEDHWDIFCPVVDNYGDVGVCWRLARQLVTEHGIAVRLWIDDLSSARRLIPSLDPSLDGQTVRGVDIRAWTSTFPDAPVGAVVIAAFAASLPESFLEAMAQRSPRPAWINLEYLSAEDWVAGCHRLPSPHPRLPLVQHFFFPGLDARTGGLLREADYAARRRAFSREAFRQALELPPEQPGERMVSLFTYENPALPELLELWSKSPLPVCCLVPEGRVLPGLAAHLGLSGLRAGDKILHEALTVCVLPFVEQTGYDELLWACDLNFVRGEDSFVRAQWAELPFVWHIYAQEEDAHLVKLQAFITRYLDGVEPAVELALRDFWLAWNRGEGVAAAWPSFAACLPLLKLHGPAWSACLQETGDLAANLVRFCKVEIE</sequence>
<evidence type="ECO:0000256" key="2">
    <source>
        <dbReference type="ARBA" id="ARBA00022679"/>
    </source>
</evidence>
<reference evidence="8 9" key="1">
    <citation type="submission" date="2020-04" db="EMBL/GenBank/DDBJ databases">
        <title>Zoogloea sp. G-4-1-14 isolated from soil.</title>
        <authorList>
            <person name="Dahal R.H."/>
        </authorList>
    </citation>
    <scope>NUCLEOTIDE SEQUENCE [LARGE SCALE GENOMIC DNA]</scope>
    <source>
        <strain evidence="8 9">G-4-1-14</strain>
    </source>
</reference>
<comment type="function">
    <text evidence="3">Protein-arginine rhamnosyltransferase that catalyzes the transfer of a single rhamnose to elongation factor P (EF-P) on 'Lys-32', a modification required for EF-P-dependent rescue of polyproline stalled ribosomes.</text>
</comment>
<dbReference type="NCBIfam" id="TIGR03837">
    <property type="entry name" value="efp_Arg_rhamno"/>
    <property type="match status" value="1"/>
</dbReference>
<gene>
    <name evidence="8" type="primary">earP</name>
    <name evidence="8" type="ORF">HHL15_05725</name>
</gene>
<evidence type="ECO:0000256" key="3">
    <source>
        <dbReference type="ARBA" id="ARBA00024303"/>
    </source>
</evidence>
<evidence type="ECO:0000256" key="1">
    <source>
        <dbReference type="ARBA" id="ARBA00022676"/>
    </source>
</evidence>
<dbReference type="EMBL" id="JABBGA010000003">
    <property type="protein sequence ID" value="NML25230.1"/>
    <property type="molecule type" value="Genomic_DNA"/>
</dbReference>
<dbReference type="Pfam" id="PF10093">
    <property type="entry name" value="EarP"/>
    <property type="match status" value="1"/>
</dbReference>
<evidence type="ECO:0000313" key="9">
    <source>
        <dbReference type="Proteomes" id="UP000580043"/>
    </source>
</evidence>
<evidence type="ECO:0000256" key="5">
    <source>
        <dbReference type="ARBA" id="ARBA00024416"/>
    </source>
</evidence>
<proteinExistence type="inferred from homology"/>
<evidence type="ECO:0000313" key="8">
    <source>
        <dbReference type="EMBL" id="NML25230.1"/>
    </source>
</evidence>
<dbReference type="RefSeq" id="WP_169144868.1">
    <property type="nucleotide sequence ID" value="NZ_JABBGA010000003.1"/>
</dbReference>
<evidence type="ECO:0000256" key="7">
    <source>
        <dbReference type="ARBA" id="ARBA00048472"/>
    </source>
</evidence>
<protein>
    <recommendedName>
        <fullName evidence="5">Protein-arginine rhamnosyltransferase</fullName>
    </recommendedName>
    <alternativeName>
        <fullName evidence="6">EF-P arginine rhamnosyltransferase</fullName>
    </alternativeName>
</protein>
<keyword evidence="9" id="KW-1185">Reference proteome</keyword>
<dbReference type="AlphaFoldDB" id="A0A848G2B4"/>
<name>A0A848G2B4_9RHOO</name>
<dbReference type="PIRSF" id="PIRSF015557">
    <property type="entry name" value="UCP015557"/>
    <property type="match status" value="1"/>
</dbReference>